<organism evidence="1 2">
    <name type="scientific">Oldenlandia corymbosa var. corymbosa</name>
    <dbReference type="NCBI Taxonomy" id="529605"/>
    <lineage>
        <taxon>Eukaryota</taxon>
        <taxon>Viridiplantae</taxon>
        <taxon>Streptophyta</taxon>
        <taxon>Embryophyta</taxon>
        <taxon>Tracheophyta</taxon>
        <taxon>Spermatophyta</taxon>
        <taxon>Magnoliopsida</taxon>
        <taxon>eudicotyledons</taxon>
        <taxon>Gunneridae</taxon>
        <taxon>Pentapetalae</taxon>
        <taxon>asterids</taxon>
        <taxon>lamiids</taxon>
        <taxon>Gentianales</taxon>
        <taxon>Rubiaceae</taxon>
        <taxon>Rubioideae</taxon>
        <taxon>Spermacoceae</taxon>
        <taxon>Hedyotis-Oldenlandia complex</taxon>
        <taxon>Oldenlandia</taxon>
    </lineage>
</organism>
<dbReference type="EMBL" id="OX459118">
    <property type="protein sequence ID" value="CAI9089293.1"/>
    <property type="molecule type" value="Genomic_DNA"/>
</dbReference>
<evidence type="ECO:0000313" key="2">
    <source>
        <dbReference type="Proteomes" id="UP001161247"/>
    </source>
</evidence>
<keyword evidence="2" id="KW-1185">Reference proteome</keyword>
<protein>
    <submittedName>
        <fullName evidence="1">OLC1v1023845C1</fullName>
    </submittedName>
</protein>
<evidence type="ECO:0000313" key="1">
    <source>
        <dbReference type="EMBL" id="CAI9089293.1"/>
    </source>
</evidence>
<sequence length="159" mass="18274">MVAIYDVANDIVKRCLEFRGLDKDSQEYKDLVDVKLEKIHISVIPLSVDQKKLLDDIIAMVDLPNNSDVKDHIDCLEEANNINEALEHFHVELLKEWELAMAELNPFIVVCNIYGKCIYEIKELIKSRNFSYPKSADGDGQIQAINHNSHTKMISIQIY</sequence>
<gene>
    <name evidence="1" type="ORF">OLC1_LOCUS1662</name>
</gene>
<name>A0AAV1C3Y0_OLDCO</name>
<proteinExistence type="predicted"/>
<dbReference type="Proteomes" id="UP001161247">
    <property type="component" value="Chromosome 1"/>
</dbReference>
<reference evidence="1" key="1">
    <citation type="submission" date="2023-03" db="EMBL/GenBank/DDBJ databases">
        <authorList>
            <person name="Julca I."/>
        </authorList>
    </citation>
    <scope>NUCLEOTIDE SEQUENCE</scope>
</reference>
<dbReference type="AlphaFoldDB" id="A0AAV1C3Y0"/>
<accession>A0AAV1C3Y0</accession>